<reference evidence="1" key="1">
    <citation type="submission" date="2019-11" db="UniProtKB">
        <authorList>
            <consortium name="WormBaseParasite"/>
        </authorList>
    </citation>
    <scope>IDENTIFICATION</scope>
</reference>
<accession>A0A5K3FXS6</accession>
<evidence type="ECO:0000313" key="1">
    <source>
        <dbReference type="WBParaSite" id="MCU_012732-RA"/>
    </source>
</evidence>
<name>A0A5K3FXS6_MESCO</name>
<protein>
    <submittedName>
        <fullName evidence="1">Uncharacterized protein</fullName>
    </submittedName>
</protein>
<organism evidence="1">
    <name type="scientific">Mesocestoides corti</name>
    <name type="common">Flatworm</name>
    <dbReference type="NCBI Taxonomy" id="53468"/>
    <lineage>
        <taxon>Eukaryota</taxon>
        <taxon>Metazoa</taxon>
        <taxon>Spiralia</taxon>
        <taxon>Lophotrochozoa</taxon>
        <taxon>Platyhelminthes</taxon>
        <taxon>Cestoda</taxon>
        <taxon>Eucestoda</taxon>
        <taxon>Cyclophyllidea</taxon>
        <taxon>Mesocestoididae</taxon>
        <taxon>Mesocestoides</taxon>
    </lineage>
</organism>
<proteinExistence type="predicted"/>
<dbReference type="WBParaSite" id="MCU_012732-RA">
    <property type="protein sequence ID" value="MCU_012732-RA"/>
    <property type="gene ID" value="MCU_012732"/>
</dbReference>
<dbReference type="AlphaFoldDB" id="A0A5K3FXS6"/>
<sequence length="82" mass="8917">MTGTTEQALMTNLKPEPLVRRIPSKSTTLATPLIIYCSSFDGCLSSWHGIGTQRDTGLAEARWSSMSAPSDVATVGFRPMVW</sequence>